<evidence type="ECO:0000313" key="2">
    <source>
        <dbReference type="EMBL" id="VAI10812.1"/>
    </source>
</evidence>
<evidence type="ECO:0000259" key="1">
    <source>
        <dbReference type="PROSITE" id="PS50053"/>
    </source>
</evidence>
<dbReference type="Gene3D" id="3.10.20.90">
    <property type="entry name" value="Phosphatidylinositol 3-kinase Catalytic Subunit, Chain A, domain 1"/>
    <property type="match status" value="1"/>
</dbReference>
<dbReference type="PANTHER" id="PTHR33103">
    <property type="entry name" value="OS01G0153900 PROTEIN"/>
    <property type="match status" value="1"/>
</dbReference>
<dbReference type="EMBL" id="LT934118">
    <property type="protein sequence ID" value="VAI10812.1"/>
    <property type="molecule type" value="Genomic_DNA"/>
</dbReference>
<keyword evidence="3" id="KW-1185">Reference proteome</keyword>
<dbReference type="Pfam" id="PF05056">
    <property type="entry name" value="DUF674"/>
    <property type="match status" value="2"/>
</dbReference>
<dbReference type="InterPro" id="IPR000626">
    <property type="entry name" value="Ubiquitin-like_dom"/>
</dbReference>
<dbReference type="PANTHER" id="PTHR33103:SF37">
    <property type="entry name" value="DUF674 FAMILY PROTEIN"/>
    <property type="match status" value="1"/>
</dbReference>
<dbReference type="Pfam" id="PF00240">
    <property type="entry name" value="ubiquitin"/>
    <property type="match status" value="1"/>
</dbReference>
<evidence type="ECO:0000313" key="3">
    <source>
        <dbReference type="Proteomes" id="UP000324705"/>
    </source>
</evidence>
<protein>
    <recommendedName>
        <fullName evidence="1">Ubiquitin-like domain-containing protein</fullName>
    </recommendedName>
</protein>
<dbReference type="InterPro" id="IPR029071">
    <property type="entry name" value="Ubiquitin-like_domsf"/>
</dbReference>
<reference evidence="2 3" key="1">
    <citation type="submission" date="2017-09" db="EMBL/GenBank/DDBJ databases">
        <authorList>
            <consortium name="International Durum Wheat Genome Sequencing Consortium (IDWGSC)"/>
            <person name="Milanesi L."/>
        </authorList>
    </citation>
    <scope>NUCLEOTIDE SEQUENCE [LARGE SCALE GENOMIC DNA]</scope>
    <source>
        <strain evidence="3">cv. Svevo</strain>
    </source>
</reference>
<name>A0A9R0TCS2_TRITD</name>
<dbReference type="AlphaFoldDB" id="A0A9R0TCS2"/>
<feature type="domain" description="Ubiquitin-like" evidence="1">
    <location>
        <begin position="443"/>
        <end position="515"/>
    </location>
</feature>
<sequence length="532" mass="58524">MDSIKIKLAVDRSRNRVLFADAGSDFVDVLLSFLTLPLSAVKFCAASSPGCLSNLCDSVSRLTGGKLLKVEACHGMLLTPSTAHEFGGSSFCDSHDTFVKNQPNLQVDGDFCRCWQVMARLVHVYNKASSGSGMFVRCKEQFMVSDDLTIMPASTRTMQSLARNFGPGAILNDFEELEVCIGWTEVVAMLKASLSSDTIFTDIFLPMGTSDHDALATVKPSNNKKIVVAPNEDSGPHATLECKIKLFYDGQKKKVMYAECKHEFVDLLLGFLAYPLGCVIKNMYDNGVTSPLGNGGGFDNLYISVVQLDAAGFITGGKPAETLLNPPLSPFSVRPKCATLKEHQVEPENFMGLVPYSWCAGCCHDLVEDRNYVVDDDLLLHQASGMSVAKHWCRRDNANVVEMEITIGKPEAVQLLQAMLTSRTPLTDVFNNRLEEHSSLQKMQISVEFPAGKIITVEVSRFDTIATVKSRIKDQVPIPEGLRHELFYGIKILEDSCTAAEYNLVSKCSIALEFRLVVQSFCRCSVSSGAWW</sequence>
<dbReference type="Proteomes" id="UP000324705">
    <property type="component" value="Chromosome 4B"/>
</dbReference>
<gene>
    <name evidence="2" type="ORF">TRITD_4Bv1G195060</name>
</gene>
<proteinExistence type="predicted"/>
<dbReference type="SUPFAM" id="SSF54236">
    <property type="entry name" value="Ubiquitin-like"/>
    <property type="match status" value="1"/>
</dbReference>
<dbReference type="Gramene" id="TRITD4Bv1G195060.3">
    <property type="protein sequence ID" value="TRITD4Bv1G195060.3"/>
    <property type="gene ID" value="TRITD4Bv1G195060"/>
</dbReference>
<dbReference type="InterPro" id="IPR007750">
    <property type="entry name" value="DUF674"/>
</dbReference>
<dbReference type="CDD" id="cd17039">
    <property type="entry name" value="Ubl_ubiquitin_like"/>
    <property type="match status" value="1"/>
</dbReference>
<accession>A0A9R0TCS2</accession>
<dbReference type="SMART" id="SM00213">
    <property type="entry name" value="UBQ"/>
    <property type="match status" value="1"/>
</dbReference>
<organism evidence="2 3">
    <name type="scientific">Triticum turgidum subsp. durum</name>
    <name type="common">Durum wheat</name>
    <name type="synonym">Triticum durum</name>
    <dbReference type="NCBI Taxonomy" id="4567"/>
    <lineage>
        <taxon>Eukaryota</taxon>
        <taxon>Viridiplantae</taxon>
        <taxon>Streptophyta</taxon>
        <taxon>Embryophyta</taxon>
        <taxon>Tracheophyta</taxon>
        <taxon>Spermatophyta</taxon>
        <taxon>Magnoliopsida</taxon>
        <taxon>Liliopsida</taxon>
        <taxon>Poales</taxon>
        <taxon>Poaceae</taxon>
        <taxon>BOP clade</taxon>
        <taxon>Pooideae</taxon>
        <taxon>Triticodae</taxon>
        <taxon>Triticeae</taxon>
        <taxon>Triticinae</taxon>
        <taxon>Triticum</taxon>
    </lineage>
</organism>
<dbReference type="OMA" id="HEKEVMY"/>
<dbReference type="PROSITE" id="PS50053">
    <property type="entry name" value="UBIQUITIN_2"/>
    <property type="match status" value="1"/>
</dbReference>